<sequence length="167" mass="19153">MGIKTLFENKYYRVFLNNDILRLHCLKPGAAVIPITEDKKIILLDIKRDTLNANTIEIVRGFSEDGESPEQTAKRELLEETGYSCERLISLGYVYPDTGLIINKVKLFLGINAYKESDKISYDEGISKLLFKNIEEVYQMAFNGIINDSFTICSLFRAMNYIDFISK</sequence>
<protein>
    <submittedName>
        <fullName evidence="3">ADP-ribose pyrophosphatase</fullName>
    </submittedName>
</protein>
<dbReference type="Gene3D" id="3.90.79.10">
    <property type="entry name" value="Nucleoside Triphosphate Pyrophosphohydrolase"/>
    <property type="match status" value="1"/>
</dbReference>
<evidence type="ECO:0000259" key="2">
    <source>
        <dbReference type="PROSITE" id="PS51462"/>
    </source>
</evidence>
<organism evidence="3 4">
    <name type="scientific">Thermoanaerobacter uzonensis DSM 18761</name>
    <dbReference type="NCBI Taxonomy" id="1123369"/>
    <lineage>
        <taxon>Bacteria</taxon>
        <taxon>Bacillati</taxon>
        <taxon>Bacillota</taxon>
        <taxon>Clostridia</taxon>
        <taxon>Thermoanaerobacterales</taxon>
        <taxon>Thermoanaerobacteraceae</taxon>
        <taxon>Thermoanaerobacter</taxon>
    </lineage>
</organism>
<dbReference type="CDD" id="cd03424">
    <property type="entry name" value="NUDIX_ADPRase_Nudt5_UGPPase_Nudt14"/>
    <property type="match status" value="1"/>
</dbReference>
<accession>A0A1M5AR01</accession>
<dbReference type="Pfam" id="PF00293">
    <property type="entry name" value="NUDIX"/>
    <property type="match status" value="1"/>
</dbReference>
<name>A0A1M5AR01_9THEO</name>
<keyword evidence="4" id="KW-1185">Reference proteome</keyword>
<evidence type="ECO:0000313" key="3">
    <source>
        <dbReference type="EMBL" id="SHF32362.1"/>
    </source>
</evidence>
<keyword evidence="1" id="KW-0378">Hydrolase</keyword>
<evidence type="ECO:0000256" key="1">
    <source>
        <dbReference type="ARBA" id="ARBA00022801"/>
    </source>
</evidence>
<dbReference type="RefSeq" id="WP_072969549.1">
    <property type="nucleotide sequence ID" value="NZ_FQUR01000025.1"/>
</dbReference>
<dbReference type="InterPro" id="IPR020084">
    <property type="entry name" value="NUDIX_hydrolase_CS"/>
</dbReference>
<dbReference type="InterPro" id="IPR015797">
    <property type="entry name" value="NUDIX_hydrolase-like_dom_sf"/>
</dbReference>
<dbReference type="PROSITE" id="PS00893">
    <property type="entry name" value="NUDIX_BOX"/>
    <property type="match status" value="1"/>
</dbReference>
<reference evidence="4" key="1">
    <citation type="submission" date="2016-11" db="EMBL/GenBank/DDBJ databases">
        <authorList>
            <person name="Varghese N."/>
            <person name="Submissions S."/>
        </authorList>
    </citation>
    <scope>NUCLEOTIDE SEQUENCE [LARGE SCALE GENOMIC DNA]</scope>
    <source>
        <strain evidence="4">DSM 18761</strain>
    </source>
</reference>
<evidence type="ECO:0000313" key="4">
    <source>
        <dbReference type="Proteomes" id="UP000184127"/>
    </source>
</evidence>
<proteinExistence type="predicted"/>
<gene>
    <name evidence="3" type="ORF">SAMN02745195_02368</name>
</gene>
<dbReference type="EMBL" id="FQUR01000025">
    <property type="protein sequence ID" value="SHF32362.1"/>
    <property type="molecule type" value="Genomic_DNA"/>
</dbReference>
<dbReference type="SUPFAM" id="SSF55811">
    <property type="entry name" value="Nudix"/>
    <property type="match status" value="1"/>
</dbReference>
<dbReference type="InterPro" id="IPR000086">
    <property type="entry name" value="NUDIX_hydrolase_dom"/>
</dbReference>
<dbReference type="AlphaFoldDB" id="A0A1M5AR01"/>
<dbReference type="GO" id="GO:0016787">
    <property type="term" value="F:hydrolase activity"/>
    <property type="evidence" value="ECO:0007669"/>
    <property type="project" value="UniProtKB-KW"/>
</dbReference>
<dbReference type="PROSITE" id="PS51462">
    <property type="entry name" value="NUDIX"/>
    <property type="match status" value="1"/>
</dbReference>
<feature type="domain" description="Nudix hydrolase" evidence="2">
    <location>
        <begin position="25"/>
        <end position="160"/>
    </location>
</feature>
<dbReference type="Proteomes" id="UP000184127">
    <property type="component" value="Unassembled WGS sequence"/>
</dbReference>